<evidence type="ECO:0000313" key="4">
    <source>
        <dbReference type="Proteomes" id="UP000095284"/>
    </source>
</evidence>
<evidence type="ECO:0000256" key="2">
    <source>
        <dbReference type="SAM" id="Phobius"/>
    </source>
</evidence>
<feature type="chain" id="PRO_5009305193" evidence="3">
    <location>
        <begin position="18"/>
        <end position="278"/>
    </location>
</feature>
<keyword evidence="3" id="KW-0732">Signal</keyword>
<evidence type="ECO:0000256" key="3">
    <source>
        <dbReference type="SAM" id="SignalP"/>
    </source>
</evidence>
<feature type="compositionally biased region" description="Basic and acidic residues" evidence="1">
    <location>
        <begin position="263"/>
        <end position="272"/>
    </location>
</feature>
<protein>
    <submittedName>
        <fullName evidence="5">Uncharacterized protein</fullName>
    </submittedName>
</protein>
<evidence type="ECO:0000313" key="5">
    <source>
        <dbReference type="WBParaSite" id="BXY_0621600.1"/>
    </source>
</evidence>
<organism evidence="4 5">
    <name type="scientific">Bursaphelenchus xylophilus</name>
    <name type="common">Pinewood nematode worm</name>
    <name type="synonym">Aphelenchoides xylophilus</name>
    <dbReference type="NCBI Taxonomy" id="6326"/>
    <lineage>
        <taxon>Eukaryota</taxon>
        <taxon>Metazoa</taxon>
        <taxon>Ecdysozoa</taxon>
        <taxon>Nematoda</taxon>
        <taxon>Chromadorea</taxon>
        <taxon>Rhabditida</taxon>
        <taxon>Tylenchina</taxon>
        <taxon>Tylenchomorpha</taxon>
        <taxon>Aphelenchoidea</taxon>
        <taxon>Aphelenchoididae</taxon>
        <taxon>Bursaphelenchus</taxon>
    </lineage>
</organism>
<reference evidence="5" key="1">
    <citation type="submission" date="2016-11" db="UniProtKB">
        <authorList>
            <consortium name="WormBaseParasite"/>
        </authorList>
    </citation>
    <scope>IDENTIFICATION</scope>
</reference>
<name>A0A1I7RZP4_BURXY</name>
<dbReference type="WBParaSite" id="BXY_0621600.1">
    <property type="protein sequence ID" value="BXY_0621600.1"/>
    <property type="gene ID" value="BXY_0621600"/>
</dbReference>
<feature type="transmembrane region" description="Helical" evidence="2">
    <location>
        <begin position="191"/>
        <end position="218"/>
    </location>
</feature>
<sequence>MIFGWILPLLLFHDVYSETSEVFIAETNESLPLNVQNLHYYRVIEEKDVWLMTHLIQPEIRFYAALNTTYRAILFIEKPANGTCDPFNLAKRVSIRFGDCFRHYILGCKQYATYKTDNGTAQNFTMHQFLEGSEFSNPITDIDFYDFRECGINRTTRIVFVQVLSSALPKGYNLGVYGHYISGVEESDSSLALFIVSCLLAIGIVLILPLTTIIYIIVQLRNDSVWRPACMTEFFVIRKRKAKKTTKDNKLPPKTSTSTSNVKKNEKNDPKMGVKTGK</sequence>
<keyword evidence="2" id="KW-0472">Membrane</keyword>
<keyword evidence="2" id="KW-1133">Transmembrane helix</keyword>
<accession>A0A1I7RZP4</accession>
<evidence type="ECO:0000256" key="1">
    <source>
        <dbReference type="SAM" id="MobiDB-lite"/>
    </source>
</evidence>
<dbReference type="Proteomes" id="UP000095284">
    <property type="component" value="Unplaced"/>
</dbReference>
<feature type="signal peptide" evidence="3">
    <location>
        <begin position="1"/>
        <end position="17"/>
    </location>
</feature>
<proteinExistence type="predicted"/>
<feature type="region of interest" description="Disordered" evidence="1">
    <location>
        <begin position="242"/>
        <end position="278"/>
    </location>
</feature>
<keyword evidence="2" id="KW-0812">Transmembrane</keyword>
<dbReference type="AlphaFoldDB" id="A0A1I7RZP4"/>